<name>A0A1Y6FMU8_9SPHN</name>
<dbReference type="OrthoDB" id="9814909at2"/>
<dbReference type="SUPFAM" id="SSF48576">
    <property type="entry name" value="Terpenoid synthases"/>
    <property type="match status" value="1"/>
</dbReference>
<keyword evidence="2" id="KW-1185">Reference proteome</keyword>
<sequence length="221" mass="23971">MDLPEIEGEPLAAEHRIAIGYMARNLRAPMSVYFALDQRLGRIVAKTTEPMLGQMRLAWWRDMFANPVAMRPTGDAVLDAIGNHWEGQEEALSALVDGWEHMLVEPPLSESSLLNFANGRIAPMLTLVAPLNEASPTDAGAALRRWALADAAANTAQGDERLLMLRLASSQGSSPKRFARGFRGFAVLDALARRSVERGGRPLMEGRTAALIALRAGVTGN</sequence>
<evidence type="ECO:0000313" key="2">
    <source>
        <dbReference type="Proteomes" id="UP000194420"/>
    </source>
</evidence>
<dbReference type="RefSeq" id="WP_086438602.1">
    <property type="nucleotide sequence ID" value="NZ_FXWG01000003.1"/>
</dbReference>
<reference evidence="2" key="1">
    <citation type="submission" date="2017-04" db="EMBL/GenBank/DDBJ databases">
        <authorList>
            <person name="Varghese N."/>
            <person name="Submissions S."/>
        </authorList>
    </citation>
    <scope>NUCLEOTIDE SEQUENCE [LARGE SCALE GENOMIC DNA]</scope>
</reference>
<gene>
    <name evidence="1" type="ORF">SAMN06297468_2761</name>
</gene>
<accession>A0A1Y6FMU8</accession>
<proteinExistence type="predicted"/>
<organism evidence="1 2">
    <name type="scientific">Altererythrobacter xiamenensis</name>
    <dbReference type="NCBI Taxonomy" id="1316679"/>
    <lineage>
        <taxon>Bacteria</taxon>
        <taxon>Pseudomonadati</taxon>
        <taxon>Pseudomonadota</taxon>
        <taxon>Alphaproteobacteria</taxon>
        <taxon>Sphingomonadales</taxon>
        <taxon>Erythrobacteraceae</taxon>
        <taxon>Altererythrobacter</taxon>
    </lineage>
</organism>
<dbReference type="Proteomes" id="UP000194420">
    <property type="component" value="Unassembled WGS sequence"/>
</dbReference>
<dbReference type="AlphaFoldDB" id="A0A1Y6FMU8"/>
<dbReference type="InterPro" id="IPR008949">
    <property type="entry name" value="Isoprenoid_synthase_dom_sf"/>
</dbReference>
<dbReference type="EMBL" id="FXWG01000003">
    <property type="protein sequence ID" value="SMQ74560.1"/>
    <property type="molecule type" value="Genomic_DNA"/>
</dbReference>
<evidence type="ECO:0000313" key="1">
    <source>
        <dbReference type="EMBL" id="SMQ74560.1"/>
    </source>
</evidence>
<protein>
    <submittedName>
        <fullName evidence="1">Phytoene synthase</fullName>
    </submittedName>
</protein>